<comment type="caution">
    <text evidence="2">The sequence shown here is derived from an EMBL/GenBank/DDBJ whole genome shotgun (WGS) entry which is preliminary data.</text>
</comment>
<evidence type="ECO:0000313" key="3">
    <source>
        <dbReference type="Proteomes" id="UP000823388"/>
    </source>
</evidence>
<accession>A0A8T0PYF9</accession>
<reference evidence="2" key="1">
    <citation type="submission" date="2020-05" db="EMBL/GenBank/DDBJ databases">
        <title>WGS assembly of Panicum virgatum.</title>
        <authorList>
            <person name="Lovell J.T."/>
            <person name="Jenkins J."/>
            <person name="Shu S."/>
            <person name="Juenger T.E."/>
            <person name="Schmutz J."/>
        </authorList>
    </citation>
    <scope>NUCLEOTIDE SEQUENCE</scope>
    <source>
        <strain evidence="2">AP13</strain>
    </source>
</reference>
<organism evidence="2 3">
    <name type="scientific">Panicum virgatum</name>
    <name type="common">Blackwell switchgrass</name>
    <dbReference type="NCBI Taxonomy" id="38727"/>
    <lineage>
        <taxon>Eukaryota</taxon>
        <taxon>Viridiplantae</taxon>
        <taxon>Streptophyta</taxon>
        <taxon>Embryophyta</taxon>
        <taxon>Tracheophyta</taxon>
        <taxon>Spermatophyta</taxon>
        <taxon>Magnoliopsida</taxon>
        <taxon>Liliopsida</taxon>
        <taxon>Poales</taxon>
        <taxon>Poaceae</taxon>
        <taxon>PACMAD clade</taxon>
        <taxon>Panicoideae</taxon>
        <taxon>Panicodae</taxon>
        <taxon>Paniceae</taxon>
        <taxon>Panicinae</taxon>
        <taxon>Panicum</taxon>
        <taxon>Panicum sect. Hiantes</taxon>
    </lineage>
</organism>
<feature type="compositionally biased region" description="Low complexity" evidence="1">
    <location>
        <begin position="84"/>
        <end position="94"/>
    </location>
</feature>
<evidence type="ECO:0000313" key="2">
    <source>
        <dbReference type="EMBL" id="KAG2563034.1"/>
    </source>
</evidence>
<dbReference type="Proteomes" id="UP000823388">
    <property type="component" value="Chromosome 8K"/>
</dbReference>
<gene>
    <name evidence="2" type="ORF">PVAP13_8KG308900</name>
</gene>
<proteinExistence type="predicted"/>
<keyword evidence="3" id="KW-1185">Reference proteome</keyword>
<dbReference type="EMBL" id="CM029051">
    <property type="protein sequence ID" value="KAG2563034.1"/>
    <property type="molecule type" value="Genomic_DNA"/>
</dbReference>
<evidence type="ECO:0000256" key="1">
    <source>
        <dbReference type="SAM" id="MobiDB-lite"/>
    </source>
</evidence>
<dbReference type="AlphaFoldDB" id="A0A8T0PYF9"/>
<feature type="compositionally biased region" description="Basic and acidic residues" evidence="1">
    <location>
        <begin position="95"/>
        <end position="106"/>
    </location>
</feature>
<sequence length="157" mass="17848">MNQVRVLAHDCDNRIQLYLYRGNPDIHLGRDRLRRYLRWFPWFLHKMVAQHRAASELSVLKERAREIGKRRLRYGVEVPKKGAAADAAHQGQGSSRDDGGEDGGRDHQVWTAAAATDASGRIRRALFGLYVREDDFNDQLAGWIYRASLSTATVEGT</sequence>
<name>A0A8T0PYF9_PANVG</name>
<feature type="region of interest" description="Disordered" evidence="1">
    <location>
        <begin position="78"/>
        <end position="106"/>
    </location>
</feature>
<protein>
    <submittedName>
        <fullName evidence="2">Uncharacterized protein</fullName>
    </submittedName>
</protein>